<keyword evidence="3" id="KW-1185">Reference proteome</keyword>
<dbReference type="Proteomes" id="UP001497516">
    <property type="component" value="Chromosome 5"/>
</dbReference>
<organism evidence="2 3">
    <name type="scientific">Linum trigynum</name>
    <dbReference type="NCBI Taxonomy" id="586398"/>
    <lineage>
        <taxon>Eukaryota</taxon>
        <taxon>Viridiplantae</taxon>
        <taxon>Streptophyta</taxon>
        <taxon>Embryophyta</taxon>
        <taxon>Tracheophyta</taxon>
        <taxon>Spermatophyta</taxon>
        <taxon>Magnoliopsida</taxon>
        <taxon>eudicotyledons</taxon>
        <taxon>Gunneridae</taxon>
        <taxon>Pentapetalae</taxon>
        <taxon>rosids</taxon>
        <taxon>fabids</taxon>
        <taxon>Malpighiales</taxon>
        <taxon>Linaceae</taxon>
        <taxon>Linum</taxon>
    </lineage>
</organism>
<reference evidence="2 3" key="1">
    <citation type="submission" date="2024-04" db="EMBL/GenBank/DDBJ databases">
        <authorList>
            <person name="Fracassetti M."/>
        </authorList>
    </citation>
    <scope>NUCLEOTIDE SEQUENCE [LARGE SCALE GENOMIC DNA]</scope>
</reference>
<evidence type="ECO:0000313" key="2">
    <source>
        <dbReference type="EMBL" id="CAL1389740.1"/>
    </source>
</evidence>
<keyword evidence="1" id="KW-1133">Transmembrane helix</keyword>
<feature type="transmembrane region" description="Helical" evidence="1">
    <location>
        <begin position="55"/>
        <end position="74"/>
    </location>
</feature>
<evidence type="ECO:0000256" key="1">
    <source>
        <dbReference type="SAM" id="Phobius"/>
    </source>
</evidence>
<accession>A0AAV2EWA3</accession>
<dbReference type="AlphaFoldDB" id="A0AAV2EWA3"/>
<gene>
    <name evidence="2" type="ORF">LTRI10_LOCUS30574</name>
</gene>
<dbReference type="EMBL" id="OZ034818">
    <property type="protein sequence ID" value="CAL1389740.1"/>
    <property type="molecule type" value="Genomic_DNA"/>
</dbReference>
<keyword evidence="1" id="KW-0812">Transmembrane</keyword>
<sequence length="182" mass="20383">MASSGDSKLLLLTPLGGAKTEFPPPPLTAKAVAEAVARLLRSGPYADPWYKQPSMVMTVAGLSIAVVGFVSSEIQSSDQKKMKQDVKDSTKILRDMKLSCDKRVDESKQRGEIMSREVAELKKYKEESQRREEILRSEIHGLKKYNEALNEDLRALKTRWVYKLFGSAAIPQPGREGRRSTE</sequence>
<keyword evidence="1" id="KW-0472">Membrane</keyword>
<protein>
    <submittedName>
        <fullName evidence="2">Uncharacterized protein</fullName>
    </submittedName>
</protein>
<proteinExistence type="predicted"/>
<name>A0AAV2EWA3_9ROSI</name>
<evidence type="ECO:0000313" key="3">
    <source>
        <dbReference type="Proteomes" id="UP001497516"/>
    </source>
</evidence>